<feature type="compositionally biased region" description="Basic and acidic residues" evidence="3">
    <location>
        <begin position="18"/>
        <end position="27"/>
    </location>
</feature>
<evidence type="ECO:0000313" key="5">
    <source>
        <dbReference type="EMBL" id="ORY43771.1"/>
    </source>
</evidence>
<name>A0A1Y2C9Q7_9FUNG</name>
<evidence type="ECO:0000259" key="4">
    <source>
        <dbReference type="SMART" id="SM01141"/>
    </source>
</evidence>
<protein>
    <recommendedName>
        <fullName evidence="4">Suppressor of white apricot N-terminal domain-containing protein</fullName>
    </recommendedName>
</protein>
<dbReference type="GO" id="GO:0006397">
    <property type="term" value="P:mRNA processing"/>
    <property type="evidence" value="ECO:0007669"/>
    <property type="project" value="UniProtKB-KW"/>
</dbReference>
<keyword evidence="1" id="KW-0507">mRNA processing</keyword>
<evidence type="ECO:0000256" key="3">
    <source>
        <dbReference type="SAM" id="MobiDB-lite"/>
    </source>
</evidence>
<keyword evidence="2" id="KW-0508">mRNA splicing</keyword>
<reference evidence="5 6" key="1">
    <citation type="submission" date="2016-07" db="EMBL/GenBank/DDBJ databases">
        <title>Pervasive Adenine N6-methylation of Active Genes in Fungi.</title>
        <authorList>
            <consortium name="DOE Joint Genome Institute"/>
            <person name="Mondo S.J."/>
            <person name="Dannebaum R.O."/>
            <person name="Kuo R.C."/>
            <person name="Labutti K."/>
            <person name="Haridas S."/>
            <person name="Kuo A."/>
            <person name="Salamov A."/>
            <person name="Ahrendt S.R."/>
            <person name="Lipzen A."/>
            <person name="Sullivan W."/>
            <person name="Andreopoulos W.B."/>
            <person name="Clum A."/>
            <person name="Lindquist E."/>
            <person name="Daum C."/>
            <person name="Ramamoorthy G.K."/>
            <person name="Gryganskyi A."/>
            <person name="Culley D."/>
            <person name="Magnuson J.K."/>
            <person name="James T.Y."/>
            <person name="O'Malley M.A."/>
            <person name="Stajich J.E."/>
            <person name="Spatafora J.W."/>
            <person name="Visel A."/>
            <person name="Grigoriev I.V."/>
        </authorList>
    </citation>
    <scope>NUCLEOTIDE SEQUENCE [LARGE SCALE GENOMIC DNA]</scope>
    <source>
        <strain evidence="5 6">JEL800</strain>
    </source>
</reference>
<evidence type="ECO:0000256" key="1">
    <source>
        <dbReference type="ARBA" id="ARBA00022664"/>
    </source>
</evidence>
<dbReference type="AlphaFoldDB" id="A0A1Y2C9Q7"/>
<comment type="caution">
    <text evidence="5">The sequence shown here is derived from an EMBL/GenBank/DDBJ whole genome shotgun (WGS) entry which is preliminary data.</text>
</comment>
<keyword evidence="6" id="KW-1185">Reference proteome</keyword>
<evidence type="ECO:0000313" key="6">
    <source>
        <dbReference type="Proteomes" id="UP000193642"/>
    </source>
</evidence>
<feature type="domain" description="Suppressor of white apricot N-terminal" evidence="4">
    <location>
        <begin position="28"/>
        <end position="265"/>
    </location>
</feature>
<feature type="compositionally biased region" description="Polar residues" evidence="3">
    <location>
        <begin position="96"/>
        <end position="107"/>
    </location>
</feature>
<dbReference type="InterPro" id="IPR040397">
    <property type="entry name" value="SWAP"/>
</dbReference>
<feature type="region of interest" description="Disordered" evidence="3">
    <location>
        <begin position="1"/>
        <end position="27"/>
    </location>
</feature>
<dbReference type="InterPro" id="IPR019147">
    <property type="entry name" value="SWAP_N_domain"/>
</dbReference>
<dbReference type="OrthoDB" id="10070965at2759"/>
<dbReference type="SMART" id="SM01141">
    <property type="entry name" value="DRY_EERY"/>
    <property type="match status" value="1"/>
</dbReference>
<organism evidence="5 6">
    <name type="scientific">Rhizoclosmatium globosum</name>
    <dbReference type="NCBI Taxonomy" id="329046"/>
    <lineage>
        <taxon>Eukaryota</taxon>
        <taxon>Fungi</taxon>
        <taxon>Fungi incertae sedis</taxon>
        <taxon>Chytridiomycota</taxon>
        <taxon>Chytridiomycota incertae sedis</taxon>
        <taxon>Chytridiomycetes</taxon>
        <taxon>Chytridiales</taxon>
        <taxon>Chytriomycetaceae</taxon>
        <taxon>Rhizoclosmatium</taxon>
    </lineage>
</organism>
<dbReference type="Pfam" id="PF09750">
    <property type="entry name" value="DRY_EERY"/>
    <property type="match status" value="1"/>
</dbReference>
<dbReference type="Proteomes" id="UP000193642">
    <property type="component" value="Unassembled WGS sequence"/>
</dbReference>
<dbReference type="PANTHER" id="PTHR13161">
    <property type="entry name" value="SPLICING FACTOR SUPPRESSOR OF WHITE APRICOT"/>
    <property type="match status" value="1"/>
</dbReference>
<dbReference type="GO" id="GO:0008380">
    <property type="term" value="P:RNA splicing"/>
    <property type="evidence" value="ECO:0007669"/>
    <property type="project" value="UniProtKB-KW"/>
</dbReference>
<feature type="compositionally biased region" description="Basic and acidic residues" evidence="3">
    <location>
        <begin position="221"/>
        <end position="233"/>
    </location>
</feature>
<feature type="region of interest" description="Disordered" evidence="3">
    <location>
        <begin position="84"/>
        <end position="110"/>
    </location>
</feature>
<gene>
    <name evidence="5" type="ORF">BCR33DRAFT_717417</name>
</gene>
<evidence type="ECO:0000256" key="2">
    <source>
        <dbReference type="ARBA" id="ARBA00023187"/>
    </source>
</evidence>
<sequence length="387" mass="43783">MRQKADRDQAALRRARRKEAETRNDPRNLLRISGTALKPHFRQTSTASNLESGDLLVWQGDGITRIDRFDVRNSVDMLNQADVGQDISLDPEDETPQSLPETKPLNQSRDEFILQDSVQFERYRDLVENELASKHPEKVIEFIDKFWNELYLMKPNLKKSSNSTSSTSEDGTKSLEVLVSELSANETLLDIINDLKESHINTLNARASQYSISNAYSHFKSELKQDPSKETQAKKRTRKLSRPSKTNEDDESNGSTSDYSLDDGNSGFVLEFDSGEAAEPERVSEVIPSCLITPQFPKRNAGLSSFTRNIVQSEFEPASRSEYQLALQIPEDHFGINAIDETPDARTESLRETFSAPLRASDLLKLKARLALDKQSLKLFPFMFAIC</sequence>
<dbReference type="EMBL" id="MCGO01000024">
    <property type="protein sequence ID" value="ORY43771.1"/>
    <property type="molecule type" value="Genomic_DNA"/>
</dbReference>
<feature type="region of interest" description="Disordered" evidence="3">
    <location>
        <begin position="221"/>
        <end position="264"/>
    </location>
</feature>
<proteinExistence type="predicted"/>
<feature type="compositionally biased region" description="Basic and acidic residues" evidence="3">
    <location>
        <begin position="1"/>
        <end position="11"/>
    </location>
</feature>
<accession>A0A1Y2C9Q7</accession>